<evidence type="ECO:0000313" key="4">
    <source>
        <dbReference type="Proteomes" id="UP000027361"/>
    </source>
</evidence>
<dbReference type="Proteomes" id="UP000027361">
    <property type="component" value="Unassembled WGS sequence"/>
</dbReference>
<name>A0A066WI94_TILAU</name>
<dbReference type="SUPFAM" id="SSF54695">
    <property type="entry name" value="POZ domain"/>
    <property type="match status" value="1"/>
</dbReference>
<feature type="region of interest" description="Disordered" evidence="1">
    <location>
        <begin position="1279"/>
        <end position="1300"/>
    </location>
</feature>
<feature type="compositionally biased region" description="Basic and acidic residues" evidence="1">
    <location>
        <begin position="357"/>
        <end position="366"/>
    </location>
</feature>
<protein>
    <recommendedName>
        <fullName evidence="2">BTB domain-containing protein</fullName>
    </recommendedName>
</protein>
<dbReference type="HOGENOM" id="CLU_006358_1_0_1"/>
<feature type="compositionally biased region" description="Basic and acidic residues" evidence="1">
    <location>
        <begin position="695"/>
        <end position="705"/>
    </location>
</feature>
<dbReference type="OrthoDB" id="6359943at2759"/>
<dbReference type="RefSeq" id="XP_013244510.1">
    <property type="nucleotide sequence ID" value="XM_013389056.1"/>
</dbReference>
<dbReference type="PROSITE" id="PS50097">
    <property type="entry name" value="BTB"/>
    <property type="match status" value="1"/>
</dbReference>
<dbReference type="GeneID" id="25264063"/>
<feature type="region of interest" description="Disordered" evidence="1">
    <location>
        <begin position="354"/>
        <end position="379"/>
    </location>
</feature>
<feature type="region of interest" description="Disordered" evidence="1">
    <location>
        <begin position="1"/>
        <end position="30"/>
    </location>
</feature>
<feature type="region of interest" description="Disordered" evidence="1">
    <location>
        <begin position="573"/>
        <end position="612"/>
    </location>
</feature>
<feature type="region of interest" description="Disordered" evidence="1">
    <location>
        <begin position="998"/>
        <end position="1031"/>
    </location>
</feature>
<feature type="domain" description="BTB" evidence="2">
    <location>
        <begin position="213"/>
        <end position="296"/>
    </location>
</feature>
<evidence type="ECO:0000259" key="2">
    <source>
        <dbReference type="PROSITE" id="PS50097"/>
    </source>
</evidence>
<proteinExistence type="predicted"/>
<feature type="compositionally biased region" description="Low complexity" evidence="1">
    <location>
        <begin position="1279"/>
        <end position="1297"/>
    </location>
</feature>
<feature type="region of interest" description="Disordered" evidence="1">
    <location>
        <begin position="1320"/>
        <end position="1364"/>
    </location>
</feature>
<dbReference type="Gene3D" id="3.30.710.10">
    <property type="entry name" value="Potassium Channel Kv1.1, Chain A"/>
    <property type="match status" value="1"/>
</dbReference>
<organism evidence="3 4">
    <name type="scientific">Tilletiaria anomala (strain ATCC 24038 / CBS 436.72 / UBC 951)</name>
    <dbReference type="NCBI Taxonomy" id="1037660"/>
    <lineage>
        <taxon>Eukaryota</taxon>
        <taxon>Fungi</taxon>
        <taxon>Dikarya</taxon>
        <taxon>Basidiomycota</taxon>
        <taxon>Ustilaginomycotina</taxon>
        <taxon>Exobasidiomycetes</taxon>
        <taxon>Georgefischeriales</taxon>
        <taxon>Tilletiariaceae</taxon>
        <taxon>Tilletiaria</taxon>
    </lineage>
</organism>
<dbReference type="PANTHER" id="PTHR47369">
    <property type="entry name" value="BTB/POZ DOMAIN-CONTAINING PROTEIN"/>
    <property type="match status" value="1"/>
</dbReference>
<dbReference type="EMBL" id="JMSN01000019">
    <property type="protein sequence ID" value="KDN50385.1"/>
    <property type="molecule type" value="Genomic_DNA"/>
</dbReference>
<feature type="compositionally biased region" description="Basic residues" evidence="1">
    <location>
        <begin position="367"/>
        <end position="379"/>
    </location>
</feature>
<feature type="compositionally biased region" description="Low complexity" evidence="1">
    <location>
        <begin position="107"/>
        <end position="118"/>
    </location>
</feature>
<feature type="compositionally biased region" description="Low complexity" evidence="1">
    <location>
        <begin position="20"/>
        <end position="30"/>
    </location>
</feature>
<feature type="region of interest" description="Disordered" evidence="1">
    <location>
        <begin position="1187"/>
        <end position="1213"/>
    </location>
</feature>
<feature type="region of interest" description="Disordered" evidence="1">
    <location>
        <begin position="100"/>
        <end position="126"/>
    </location>
</feature>
<evidence type="ECO:0000313" key="3">
    <source>
        <dbReference type="EMBL" id="KDN50385.1"/>
    </source>
</evidence>
<feature type="region of interest" description="Disordered" evidence="1">
    <location>
        <begin position="792"/>
        <end position="887"/>
    </location>
</feature>
<dbReference type="InterPro" id="IPR011333">
    <property type="entry name" value="SKP1/BTB/POZ_sf"/>
</dbReference>
<feature type="compositionally biased region" description="Acidic residues" evidence="1">
    <location>
        <begin position="795"/>
        <end position="807"/>
    </location>
</feature>
<comment type="caution">
    <text evidence="3">The sequence shown here is derived from an EMBL/GenBank/DDBJ whole genome shotgun (WGS) entry which is preliminary data.</text>
</comment>
<feature type="compositionally biased region" description="Polar residues" evidence="1">
    <location>
        <begin position="841"/>
        <end position="865"/>
    </location>
</feature>
<evidence type="ECO:0000256" key="1">
    <source>
        <dbReference type="SAM" id="MobiDB-lite"/>
    </source>
</evidence>
<feature type="region of interest" description="Disordered" evidence="1">
    <location>
        <begin position="512"/>
        <end position="550"/>
    </location>
</feature>
<dbReference type="InParanoid" id="A0A066WI94"/>
<dbReference type="OMA" id="ACWLTRW"/>
<accession>A0A066WI94</accession>
<feature type="region of interest" description="Disordered" evidence="1">
    <location>
        <begin position="691"/>
        <end position="716"/>
    </location>
</feature>
<gene>
    <name evidence="3" type="ORF">K437DRAFT_255092</name>
</gene>
<feature type="compositionally biased region" description="Polar residues" evidence="1">
    <location>
        <begin position="1014"/>
        <end position="1023"/>
    </location>
</feature>
<keyword evidence="4" id="KW-1185">Reference proteome</keyword>
<dbReference type="PANTHER" id="PTHR47369:SF1">
    <property type="entry name" value="BTB_POZ DOMAIN-CONTAINING PROTEIN"/>
    <property type="match status" value="1"/>
</dbReference>
<dbReference type="STRING" id="1037660.A0A066WI94"/>
<sequence length="1444" mass="153190">MDLNFGTSPASRHHHHSRGSHGSNVASSSAGAALAHSNSLLIGSSSSAAGPSDSITAAVAGGSGGGSASNAEQIISAGTSTSVHPALAAAAAGHSHGQGTVLGGAASGHSAAATTNSNMTPSVSLHLPGTTNVADMSSFSIHGGSPLPVLGLPVSPSGPGGATSAGVGPSALTAAYTPSNSDPTAHAHHRTHLASLSFMSHMSKALHQGGMCSDVIIAAFGRHYKLHKIVLVQAGFFNTMFCGGFSEAEEATYGIELAQPSLTDKASHGGAHRFDVHFPDPNMSRPAFEFCIATLYGCAPTLKLPGWANPKADTPLGEAFPNTIGRGSTNNKAHANDASASTCRSSSTIGALGGYARRGESKDNTKQKGKKAKGTHGHKASAFDVSFTSSLRAGDTGLLGQGQVPTSPQFPADNTQWATPRFLLSLIATSTYLGVPSVTSLALTLILGSISPYTVSAYLRFASGLGIVSPSHLQVVEGHSRDVSNSLIDELEGPLIGWERLSAASAPYPATRHAMRSPQQVQMQNHRVRSPPLSLSSPRQEPQCSAAAEPSGCCATGSISLVADRWDGQQVHTSTDINWGAPSEDNEMSRSPMGKSSPAPQIPPQLPDNHHQEATADAVHSIGNGADWMKEDVSTDLPHTAQLFYGPSCNKIGEACVSWLCRWGGDVLDWEINIREGAGTDTATDDEYMSLGSSRRSENVLGKDEASEDALSEDSDEQYLPHKLATIRVTPSETLAHPSLPTPVIWAYSRAHGLPSDIVREVISSDSFFVKSEWARYTLARDIVEFRRRGKETGADDDETEMDDSASLDDHDADTQSLERNSADHSGSLPKGFKDRRATPTGKSTGETPRTSPRGQQAETISSLRRPSDSNEEMGLERTRCSDLDSDETEYSELFSRGIYYTHMSFSELSAIAEDVSPSTGSLYVPEQVLQKALWAGMEFRNIILQSNDREVDSSQLGDDPDRLLMTGLTLKEDALCDLYLANDLDAFRQDFFAGTSFSDSPSKSWRSLKRENTPSTPGSPSNKLAKRRPSTMNLSMRSDLLSSNHLSKKSVADKRFFPVPSDDTLRLGDGLGSLITATLQVREGLTGYTHDAHGALTDTAASAIGASGLAGLKDPYTLSVPASRRSLMFPGQSHPASGQKPLANYFGIADYSRTGKELAEKSAAASATAAENAASESFRATPFSLEDHLQSGGDSKGDGVTDAREDETPGVHREMWLPFEPMRIGVDFWGVDKLAERNRLYSPTFFYAGSLWNLYVQTMRKPKGIQLGIYLHRQNPADALPPASAEPSEAAGASSSTRVNAPSLDQLLNESLNLAPAGLHSDTIGGSTPRGPRVSTYGSSLNPGGAAQQPDEQPPTVPATMPAMPYRDPRKGIRAFFSIHCPSPFGNALTRFSSGPDQFTLSQSWGWKSSSLLGTVYLADGHIEDVRSESANRFRCVCTIGLI</sequence>
<feature type="compositionally biased region" description="Polar residues" evidence="1">
    <location>
        <begin position="1"/>
        <end position="10"/>
    </location>
</feature>
<reference evidence="3 4" key="1">
    <citation type="submission" date="2014-05" db="EMBL/GenBank/DDBJ databases">
        <title>Draft genome sequence of a rare smut relative, Tilletiaria anomala UBC 951.</title>
        <authorList>
            <consortium name="DOE Joint Genome Institute"/>
            <person name="Toome M."/>
            <person name="Kuo A."/>
            <person name="Henrissat B."/>
            <person name="Lipzen A."/>
            <person name="Tritt A."/>
            <person name="Yoshinaga Y."/>
            <person name="Zane M."/>
            <person name="Barry K."/>
            <person name="Grigoriev I.V."/>
            <person name="Spatafora J.W."/>
            <person name="Aimea M.C."/>
        </authorList>
    </citation>
    <scope>NUCLEOTIDE SEQUENCE [LARGE SCALE GENOMIC DNA]</scope>
    <source>
        <strain evidence="3 4">UBC 951</strain>
    </source>
</reference>
<dbReference type="InterPro" id="IPR000210">
    <property type="entry name" value="BTB/POZ_dom"/>
</dbReference>
<feature type="compositionally biased region" description="Acidic residues" evidence="1">
    <location>
        <begin position="706"/>
        <end position="716"/>
    </location>
</feature>